<dbReference type="SUPFAM" id="SSF53137">
    <property type="entry name" value="Translational machinery components"/>
    <property type="match status" value="1"/>
</dbReference>
<dbReference type="EMBL" id="JACXWA010000100">
    <property type="protein sequence ID" value="MBD3870881.1"/>
    <property type="molecule type" value="Genomic_DNA"/>
</dbReference>
<protein>
    <submittedName>
        <fullName evidence="3">Host attachment protein</fullName>
    </submittedName>
</protein>
<evidence type="ECO:0000259" key="2">
    <source>
        <dbReference type="Pfam" id="PF03465"/>
    </source>
</evidence>
<reference evidence="3 4" key="1">
    <citation type="submission" date="2020-08" db="EMBL/GenBank/DDBJ databases">
        <title>Acidobacteriota in marine sediments use diverse sulfur dissimilation pathways.</title>
        <authorList>
            <person name="Wasmund K."/>
        </authorList>
    </citation>
    <scope>NUCLEOTIDE SEQUENCE [LARGE SCALE GENOMIC DNA]</scope>
    <source>
        <strain evidence="3">MAG AM3-A</strain>
    </source>
</reference>
<organism evidence="3 4">
    <name type="scientific">Candidatus Sulfomarinibacter kjeldsenii</name>
    <dbReference type="NCBI Taxonomy" id="2885994"/>
    <lineage>
        <taxon>Bacteria</taxon>
        <taxon>Pseudomonadati</taxon>
        <taxon>Acidobacteriota</taxon>
        <taxon>Thermoanaerobaculia</taxon>
        <taxon>Thermoanaerobaculales</taxon>
        <taxon>Candidatus Sulfomarinibacteraceae</taxon>
        <taxon>Candidatus Sulfomarinibacter</taxon>
    </lineage>
</organism>
<evidence type="ECO:0000256" key="1">
    <source>
        <dbReference type="SAM" id="MobiDB-lite"/>
    </source>
</evidence>
<dbReference type="SUPFAM" id="SSF55315">
    <property type="entry name" value="L30e-like"/>
    <property type="match status" value="1"/>
</dbReference>
<dbReference type="Proteomes" id="UP000598633">
    <property type="component" value="Unassembled WGS sequence"/>
</dbReference>
<gene>
    <name evidence="3" type="ORF">IFJ97_05920</name>
</gene>
<proteinExistence type="predicted"/>
<evidence type="ECO:0000313" key="3">
    <source>
        <dbReference type="EMBL" id="MBD3870881.1"/>
    </source>
</evidence>
<feature type="domain" description="eRF1" evidence="2">
    <location>
        <begin position="259"/>
        <end position="374"/>
    </location>
</feature>
<dbReference type="Pfam" id="PF03465">
    <property type="entry name" value="eRF1_3"/>
    <property type="match status" value="1"/>
</dbReference>
<feature type="region of interest" description="Disordered" evidence="1">
    <location>
        <begin position="156"/>
        <end position="177"/>
    </location>
</feature>
<comment type="caution">
    <text evidence="3">The sequence shown here is derived from an EMBL/GenBank/DDBJ whole genome shotgun (WGS) entry which is preliminary data.</text>
</comment>
<dbReference type="InterPro" id="IPR041202">
    <property type="entry name" value="BaeRF_family10"/>
</dbReference>
<dbReference type="Gene3D" id="3.30.420.60">
    <property type="entry name" value="eRF1 domain 2"/>
    <property type="match status" value="1"/>
</dbReference>
<dbReference type="Gene3D" id="3.30.1330.30">
    <property type="match status" value="1"/>
</dbReference>
<dbReference type="AlphaFoldDB" id="A0A8J6Y0W6"/>
<name>A0A8J6Y0W6_9BACT</name>
<accession>A0A8J6Y0W6</accession>
<dbReference type="InterPro" id="IPR042226">
    <property type="entry name" value="eFR1_2_sf"/>
</dbReference>
<dbReference type="Pfam" id="PF18854">
    <property type="entry name" value="baeRF_family10"/>
    <property type="match status" value="1"/>
</dbReference>
<sequence>MLGRGVLSTLYTLSQQKTYTLTLYLDIDQNKQANRRRGYVVQGEALIKGLKAQQKRSDRLDSACKQALSLVRNLKPKGKTALIVVHPESKLRELVQIELSFPISIHWRRGAFLRPVVEAMDEHERYGVVLTDNQRARLFTVVMGELTEHEDLFSETGQRTRSLGADQMRSQKRHDQRHQEEIASHAKRVIDALHDLSLRQPYDRLIVGGTPKASGQLVRLLPTRLRGKLVDTVSVRVGGSQKEILNKILAVQLRMERDRETEIVQGVLAELHDRGKAVAGFAAVLDAVNQGRVWTLIYGKGYTNKAGECGSCDAYSPHAKGPCVYCGEDVHPLPQCIDRLSQSVVEMGGRVEVVDGDAKKKLEKPGGIAAMLRY</sequence>
<evidence type="ECO:0000313" key="4">
    <source>
        <dbReference type="Proteomes" id="UP000598633"/>
    </source>
</evidence>
<dbReference type="InterPro" id="IPR005142">
    <property type="entry name" value="eRF1_3"/>
</dbReference>
<dbReference type="InterPro" id="IPR029064">
    <property type="entry name" value="Ribosomal_eL30-like_sf"/>
</dbReference>